<dbReference type="EMBL" id="CAEKKB010000005">
    <property type="protein sequence ID" value="CAB4311476.1"/>
    <property type="molecule type" value="Genomic_DNA"/>
</dbReference>
<dbReference type="Proteomes" id="UP000507222">
    <property type="component" value="Unassembled WGS sequence"/>
</dbReference>
<accession>A0A6J5V0Z2</accession>
<protein>
    <submittedName>
        <fullName evidence="1">Uncharacterized protein</fullName>
    </submittedName>
</protein>
<dbReference type="Proteomes" id="UP000507245">
    <property type="component" value="Unassembled WGS sequence"/>
</dbReference>
<sequence>MDLLMERLESDVDKIMHHKLQLKPSDYLTDEEDEFKEEEDDEGTTFDPHRFVTEAAACFVTKHPTASHAARSILLCESIAKRLFTPESDQSMNWKSGRSLGNWFWRPCAIIGIVKECLTIAGAGCLRSRSCGIFKPQLTVTGRGAMRLRSIWRRCK</sequence>
<reference evidence="1 3" key="2">
    <citation type="submission" date="2020-05" db="EMBL/GenBank/DDBJ databases">
        <authorList>
            <person name="Campoy J."/>
            <person name="Schneeberger K."/>
            <person name="Spophaly S."/>
        </authorList>
    </citation>
    <scope>NUCLEOTIDE SEQUENCE [LARGE SCALE GENOMIC DNA]</scope>
    <source>
        <strain evidence="1">PruArmRojPasFocal</strain>
    </source>
</reference>
<reference evidence="4" key="1">
    <citation type="journal article" date="2020" name="Genome Biol.">
        <title>Gamete binning: chromosome-level and haplotype-resolved genome assembly enabled by high-throughput single-cell sequencing of gamete genomes.</title>
        <authorList>
            <person name="Campoy J.A."/>
            <person name="Sun H."/>
            <person name="Goel M."/>
            <person name="Jiao W.-B."/>
            <person name="Folz-Donahue K."/>
            <person name="Wang N."/>
            <person name="Rubio M."/>
            <person name="Liu C."/>
            <person name="Kukat C."/>
            <person name="Ruiz D."/>
            <person name="Huettel B."/>
            <person name="Schneeberger K."/>
        </authorList>
    </citation>
    <scope>NUCLEOTIDE SEQUENCE [LARGE SCALE GENOMIC DNA]</scope>
    <source>
        <strain evidence="4">cv. Rojo Pasion</strain>
    </source>
</reference>
<dbReference type="AlphaFoldDB" id="A0A6J5V0Z2"/>
<organism evidence="1 3">
    <name type="scientific">Prunus armeniaca</name>
    <name type="common">Apricot</name>
    <name type="synonym">Armeniaca vulgaris</name>
    <dbReference type="NCBI Taxonomy" id="36596"/>
    <lineage>
        <taxon>Eukaryota</taxon>
        <taxon>Viridiplantae</taxon>
        <taxon>Streptophyta</taxon>
        <taxon>Embryophyta</taxon>
        <taxon>Tracheophyta</taxon>
        <taxon>Spermatophyta</taxon>
        <taxon>Magnoliopsida</taxon>
        <taxon>eudicotyledons</taxon>
        <taxon>Gunneridae</taxon>
        <taxon>Pentapetalae</taxon>
        <taxon>rosids</taxon>
        <taxon>fabids</taxon>
        <taxon>Rosales</taxon>
        <taxon>Rosaceae</taxon>
        <taxon>Amygdaloideae</taxon>
        <taxon>Amygdaleae</taxon>
        <taxon>Prunus</taxon>
    </lineage>
</organism>
<evidence type="ECO:0000313" key="1">
    <source>
        <dbReference type="EMBL" id="CAB4281065.1"/>
    </source>
</evidence>
<evidence type="ECO:0000313" key="3">
    <source>
        <dbReference type="Proteomes" id="UP000507222"/>
    </source>
</evidence>
<name>A0A6J5V0Z2_PRUAR</name>
<gene>
    <name evidence="1" type="ORF">CURHAP_LOCUS34049</name>
    <name evidence="2" type="ORF">ORAREDHAP_LOCUS33638</name>
</gene>
<evidence type="ECO:0000313" key="2">
    <source>
        <dbReference type="EMBL" id="CAB4311476.1"/>
    </source>
</evidence>
<proteinExistence type="predicted"/>
<dbReference type="EMBL" id="CAEKDK010000005">
    <property type="protein sequence ID" value="CAB4281065.1"/>
    <property type="molecule type" value="Genomic_DNA"/>
</dbReference>
<dbReference type="OrthoDB" id="10572360at2759"/>
<keyword evidence="4" id="KW-1185">Reference proteome</keyword>
<evidence type="ECO:0000313" key="4">
    <source>
        <dbReference type="Proteomes" id="UP000507245"/>
    </source>
</evidence>